<dbReference type="InterPro" id="IPR000835">
    <property type="entry name" value="HTH_MarR-typ"/>
</dbReference>
<dbReference type="Proteomes" id="UP000231259">
    <property type="component" value="Unassembled WGS sequence"/>
</dbReference>
<dbReference type="OrthoDB" id="5511415at2"/>
<reference evidence="2 3" key="1">
    <citation type="submission" date="2013-09" db="EMBL/GenBank/DDBJ databases">
        <title>Genome sequencing of Phaeobacter antarcticus sp. nov. SM1211.</title>
        <authorList>
            <person name="Zhang X.-Y."/>
            <person name="Liu C."/>
            <person name="Chen X.-L."/>
            <person name="Xie B.-B."/>
            <person name="Qin Q.-L."/>
            <person name="Rong J.-C."/>
            <person name="Zhang Y.-Z."/>
        </authorList>
    </citation>
    <scope>NUCLEOTIDE SEQUENCE [LARGE SCALE GENOMIC DNA]</scope>
    <source>
        <strain evidence="2 3">SM1211</strain>
    </source>
</reference>
<evidence type="ECO:0000313" key="2">
    <source>
        <dbReference type="EMBL" id="PIL21614.1"/>
    </source>
</evidence>
<comment type="caution">
    <text evidence="2">The sequence shown here is derived from an EMBL/GenBank/DDBJ whole genome shotgun (WGS) entry which is preliminary data.</text>
</comment>
<keyword evidence="3" id="KW-1185">Reference proteome</keyword>
<evidence type="ECO:0000259" key="1">
    <source>
        <dbReference type="PROSITE" id="PS50995"/>
    </source>
</evidence>
<dbReference type="PROSITE" id="PS50995">
    <property type="entry name" value="HTH_MARR_2"/>
    <property type="match status" value="1"/>
</dbReference>
<dbReference type="InterPro" id="IPR036390">
    <property type="entry name" value="WH_DNA-bd_sf"/>
</dbReference>
<dbReference type="InterPro" id="IPR036388">
    <property type="entry name" value="WH-like_DNA-bd_sf"/>
</dbReference>
<gene>
    <name evidence="2" type="ORF">P775_03420</name>
</gene>
<organism evidence="2 3">
    <name type="scientific">Puniceibacterium antarcticum</name>
    <dbReference type="NCBI Taxonomy" id="1206336"/>
    <lineage>
        <taxon>Bacteria</taxon>
        <taxon>Pseudomonadati</taxon>
        <taxon>Pseudomonadota</taxon>
        <taxon>Alphaproteobacteria</taxon>
        <taxon>Rhodobacterales</taxon>
        <taxon>Paracoccaceae</taxon>
        <taxon>Puniceibacterium</taxon>
    </lineage>
</organism>
<dbReference type="InterPro" id="IPR039422">
    <property type="entry name" value="MarR/SlyA-like"/>
</dbReference>
<dbReference type="PANTHER" id="PTHR33164:SF43">
    <property type="entry name" value="HTH-TYPE TRANSCRIPTIONAL REPRESSOR YETL"/>
    <property type="match status" value="1"/>
</dbReference>
<sequence>MSSDPITLLILAIMRANSRLILRGDQLTAPLGLTSARWQVLGSVAEAGSARSVSELARDLGVSRQGVQRICSELVAEGICAYQPNPRHKRAKLVVFTAEGHRRYDRAMAVQAPWARSLAENLTPEQITSATIALGVLTSRLEEELEATRTTAAE</sequence>
<dbReference type="SUPFAM" id="SSF46785">
    <property type="entry name" value="Winged helix' DNA-binding domain"/>
    <property type="match status" value="1"/>
</dbReference>
<dbReference type="AlphaFoldDB" id="A0A2G8RJ52"/>
<dbReference type="Pfam" id="PF12802">
    <property type="entry name" value="MarR_2"/>
    <property type="match status" value="1"/>
</dbReference>
<accession>A0A2G8RJ52</accession>
<dbReference type="GO" id="GO:0006950">
    <property type="term" value="P:response to stress"/>
    <property type="evidence" value="ECO:0007669"/>
    <property type="project" value="TreeGrafter"/>
</dbReference>
<feature type="domain" description="HTH marR-type" evidence="1">
    <location>
        <begin position="6"/>
        <end position="143"/>
    </location>
</feature>
<dbReference type="SMART" id="SM00347">
    <property type="entry name" value="HTH_MARR"/>
    <property type="match status" value="1"/>
</dbReference>
<proteinExistence type="predicted"/>
<dbReference type="EMBL" id="AWWI01000028">
    <property type="protein sequence ID" value="PIL21614.1"/>
    <property type="molecule type" value="Genomic_DNA"/>
</dbReference>
<name>A0A2G8RJ52_9RHOB</name>
<dbReference type="GO" id="GO:0003700">
    <property type="term" value="F:DNA-binding transcription factor activity"/>
    <property type="evidence" value="ECO:0007669"/>
    <property type="project" value="InterPro"/>
</dbReference>
<protein>
    <recommendedName>
        <fullName evidence="1">HTH marR-type domain-containing protein</fullName>
    </recommendedName>
</protein>
<evidence type="ECO:0000313" key="3">
    <source>
        <dbReference type="Proteomes" id="UP000231259"/>
    </source>
</evidence>
<dbReference type="PANTHER" id="PTHR33164">
    <property type="entry name" value="TRANSCRIPTIONAL REGULATOR, MARR FAMILY"/>
    <property type="match status" value="1"/>
</dbReference>
<dbReference type="Gene3D" id="1.10.10.10">
    <property type="entry name" value="Winged helix-like DNA-binding domain superfamily/Winged helix DNA-binding domain"/>
    <property type="match status" value="1"/>
</dbReference>
<dbReference type="RefSeq" id="WP_099909625.1">
    <property type="nucleotide sequence ID" value="NZ_AWWI01000028.1"/>
</dbReference>